<feature type="transmembrane region" description="Helical" evidence="7">
    <location>
        <begin position="132"/>
        <end position="156"/>
    </location>
</feature>
<dbReference type="InterPro" id="IPR036259">
    <property type="entry name" value="MFS_trans_sf"/>
</dbReference>
<feature type="transmembrane region" description="Helical" evidence="7">
    <location>
        <begin position="474"/>
        <end position="501"/>
    </location>
</feature>
<feature type="chain" id="PRO_5023108109" description="Major facilitator superfamily (MFS) profile domain-containing protein" evidence="8">
    <location>
        <begin position="18"/>
        <end position="609"/>
    </location>
</feature>
<keyword evidence="3 7" id="KW-0812">Transmembrane</keyword>
<evidence type="ECO:0000256" key="7">
    <source>
        <dbReference type="SAM" id="Phobius"/>
    </source>
</evidence>
<feature type="transmembrane region" description="Helical" evidence="7">
    <location>
        <begin position="546"/>
        <end position="567"/>
    </location>
</feature>
<evidence type="ECO:0000259" key="9">
    <source>
        <dbReference type="PROSITE" id="PS50850"/>
    </source>
</evidence>
<comment type="subcellular location">
    <subcellularLocation>
        <location evidence="1">Membrane</location>
        <topology evidence="1">Multi-pass membrane protein</topology>
    </subcellularLocation>
</comment>
<dbReference type="EMBL" id="VLTO01000002">
    <property type="protein sequence ID" value="KAA0177867.1"/>
    <property type="molecule type" value="Genomic_DNA"/>
</dbReference>
<evidence type="ECO:0000256" key="3">
    <source>
        <dbReference type="ARBA" id="ARBA00022692"/>
    </source>
</evidence>
<evidence type="ECO:0000256" key="2">
    <source>
        <dbReference type="ARBA" id="ARBA00022448"/>
    </source>
</evidence>
<gene>
    <name evidence="10" type="ORF">FNF27_00415</name>
</gene>
<dbReference type="PROSITE" id="PS50850">
    <property type="entry name" value="MFS"/>
    <property type="match status" value="1"/>
</dbReference>
<evidence type="ECO:0000313" key="10">
    <source>
        <dbReference type="EMBL" id="KAA0177867.1"/>
    </source>
</evidence>
<evidence type="ECO:0000256" key="8">
    <source>
        <dbReference type="SAM" id="SignalP"/>
    </source>
</evidence>
<feature type="transmembrane region" description="Helical" evidence="7">
    <location>
        <begin position="168"/>
        <end position="190"/>
    </location>
</feature>
<keyword evidence="4 7" id="KW-1133">Transmembrane helix</keyword>
<feature type="compositionally biased region" description="Acidic residues" evidence="6">
    <location>
        <begin position="595"/>
        <end position="609"/>
    </location>
</feature>
<proteinExistence type="predicted"/>
<feature type="transmembrane region" description="Helical" evidence="7">
    <location>
        <begin position="352"/>
        <end position="372"/>
    </location>
</feature>
<feature type="transmembrane region" description="Helical" evidence="7">
    <location>
        <begin position="392"/>
        <end position="412"/>
    </location>
</feature>
<dbReference type="PANTHER" id="PTHR23504:SF15">
    <property type="entry name" value="MAJOR FACILITATOR SUPERFAMILY (MFS) PROFILE DOMAIN-CONTAINING PROTEIN"/>
    <property type="match status" value="1"/>
</dbReference>
<evidence type="ECO:0000256" key="5">
    <source>
        <dbReference type="ARBA" id="ARBA00023136"/>
    </source>
</evidence>
<organism evidence="10 11">
    <name type="scientific">Cafeteria roenbergensis</name>
    <name type="common">Marine flagellate</name>
    <dbReference type="NCBI Taxonomy" id="33653"/>
    <lineage>
        <taxon>Eukaryota</taxon>
        <taxon>Sar</taxon>
        <taxon>Stramenopiles</taxon>
        <taxon>Bigyra</taxon>
        <taxon>Opalozoa</taxon>
        <taxon>Bicosoecida</taxon>
        <taxon>Cafeteriaceae</taxon>
        <taxon>Cafeteria</taxon>
    </lineage>
</organism>
<feature type="compositionally biased region" description="Low complexity" evidence="6">
    <location>
        <begin position="215"/>
        <end position="229"/>
    </location>
</feature>
<feature type="signal peptide" evidence="8">
    <location>
        <begin position="1"/>
        <end position="17"/>
    </location>
</feature>
<protein>
    <recommendedName>
        <fullName evidence="9">Major facilitator superfamily (MFS) profile domain-containing protein</fullName>
    </recommendedName>
</protein>
<evidence type="ECO:0000256" key="6">
    <source>
        <dbReference type="SAM" id="MobiDB-lite"/>
    </source>
</evidence>
<comment type="caution">
    <text evidence="10">The sequence shown here is derived from an EMBL/GenBank/DDBJ whole genome shotgun (WGS) entry which is preliminary data.</text>
</comment>
<feature type="region of interest" description="Disordered" evidence="6">
    <location>
        <begin position="587"/>
        <end position="609"/>
    </location>
</feature>
<dbReference type="Gene3D" id="1.20.1250.20">
    <property type="entry name" value="MFS general substrate transporter like domains"/>
    <property type="match status" value="2"/>
</dbReference>
<evidence type="ECO:0000256" key="4">
    <source>
        <dbReference type="ARBA" id="ARBA00022989"/>
    </source>
</evidence>
<dbReference type="AlphaFoldDB" id="A0A5A8EMG4"/>
<feature type="transmembrane region" description="Helical" evidence="7">
    <location>
        <begin position="45"/>
        <end position="64"/>
    </location>
</feature>
<dbReference type="SUPFAM" id="SSF103473">
    <property type="entry name" value="MFS general substrate transporter"/>
    <property type="match status" value="1"/>
</dbReference>
<evidence type="ECO:0000256" key="1">
    <source>
        <dbReference type="ARBA" id="ARBA00004141"/>
    </source>
</evidence>
<dbReference type="PANTHER" id="PTHR23504">
    <property type="entry name" value="MAJOR FACILITATOR SUPERFAMILY DOMAIN-CONTAINING PROTEIN 10"/>
    <property type="match status" value="1"/>
</dbReference>
<keyword evidence="8" id="KW-0732">Signal</keyword>
<feature type="domain" description="Major facilitator superfamily (MFS) profile" evidence="9">
    <location>
        <begin position="5"/>
        <end position="572"/>
    </location>
</feature>
<name>A0A5A8EMG4_CAFRO</name>
<feature type="transmembrane region" description="Helical" evidence="7">
    <location>
        <begin position="513"/>
        <end position="540"/>
    </location>
</feature>
<dbReference type="Pfam" id="PF07690">
    <property type="entry name" value="MFS_1"/>
    <property type="match status" value="1"/>
</dbReference>
<sequence length="609" mass="61541">MPWLALAAITSAQLASALVLTAAFPIVGPMASSLLDMPIDEVGGYAGILGAAFMAGRVLTSTLWGWLSDRIGRKPVILIGTLLCVVVNILFSISSSFAMAVTLRVVTGVVNGVVGVNKAVTGEIVTSPKQQAVAMTFLTAGWSLGLVLGPALGGLLLGVGPVGEEYPFMPPALVVAVIGALAVVAVWFLLPETLSQHAPLPRGLRWMSRTPAVASSSAGSGDAAVPSDSVPLSGAPASQAGSDTALEDSGIELTDASGSAELVPRGEDGGAAPARAAAPGSAASVAASEGAEGSQDALASRSAALAAAPPGRPADPARIAELEAEAEGRADEAAAADGRRWMLCRRHVGKVIGIYTLYSCGTILVDEVFPLWAQAQPVHGGLGLSAADVGTVLAASGAAMVVLQLTVCQLVMRRLPTRTLFWVGATIQVPLVLVAPLVSGLALGPGVTPQPVVPGSPIPTEEVPGVTVAWDRPAVMAAAIAMVFLRLSAAIVSFTACAVLVNSSVPDGERGAVNGVAMATASVGKAVGPAVGGAVLAWALATTASAWPPFIVGAVLNAVVAVLAWTLPEELSLPYAMREKDAKLARQRQARAQAEDEAQADEQLTDARA</sequence>
<feature type="transmembrane region" description="Helical" evidence="7">
    <location>
        <begin position="76"/>
        <end position="95"/>
    </location>
</feature>
<feature type="transmembrane region" description="Helical" evidence="7">
    <location>
        <begin position="101"/>
        <end position="120"/>
    </location>
</feature>
<dbReference type="OrthoDB" id="370281at2759"/>
<accession>A0A5A8EMG4</accession>
<dbReference type="InterPro" id="IPR011701">
    <property type="entry name" value="MFS"/>
</dbReference>
<feature type="transmembrane region" description="Helical" evidence="7">
    <location>
        <begin position="419"/>
        <end position="443"/>
    </location>
</feature>
<dbReference type="GO" id="GO:0022857">
    <property type="term" value="F:transmembrane transporter activity"/>
    <property type="evidence" value="ECO:0007669"/>
    <property type="project" value="InterPro"/>
</dbReference>
<keyword evidence="2" id="KW-0813">Transport</keyword>
<feature type="region of interest" description="Disordered" evidence="6">
    <location>
        <begin position="215"/>
        <end position="245"/>
    </location>
</feature>
<reference evidence="10 11" key="1">
    <citation type="submission" date="2019-07" db="EMBL/GenBank/DDBJ databases">
        <title>Genomes of Cafeteria roenbergensis.</title>
        <authorList>
            <person name="Fischer M.G."/>
            <person name="Hackl T."/>
            <person name="Roman M."/>
        </authorList>
    </citation>
    <scope>NUCLEOTIDE SEQUENCE [LARGE SCALE GENOMIC DNA]</scope>
    <source>
        <strain evidence="10 11">E4-10P</strain>
    </source>
</reference>
<feature type="region of interest" description="Disordered" evidence="6">
    <location>
        <begin position="286"/>
        <end position="315"/>
    </location>
</feature>
<dbReference type="InterPro" id="IPR020846">
    <property type="entry name" value="MFS_dom"/>
</dbReference>
<evidence type="ECO:0000313" key="11">
    <source>
        <dbReference type="Proteomes" id="UP000322899"/>
    </source>
</evidence>
<dbReference type="Proteomes" id="UP000322899">
    <property type="component" value="Unassembled WGS sequence"/>
</dbReference>
<dbReference type="GO" id="GO:0016020">
    <property type="term" value="C:membrane"/>
    <property type="evidence" value="ECO:0007669"/>
    <property type="project" value="UniProtKB-SubCell"/>
</dbReference>
<keyword evidence="5 7" id="KW-0472">Membrane</keyword>